<protein>
    <submittedName>
        <fullName evidence="1">Uncharacterized protein</fullName>
    </submittedName>
</protein>
<accession>C8PK06</accession>
<dbReference type="AlphaFoldDB" id="C8PK06"/>
<evidence type="ECO:0000313" key="1">
    <source>
        <dbReference type="EMBL" id="EEV17261.1"/>
    </source>
</evidence>
<proteinExistence type="predicted"/>
<dbReference type="EMBL" id="ACYG01000027">
    <property type="protein sequence ID" value="EEV17261.1"/>
    <property type="molecule type" value="Genomic_DNA"/>
</dbReference>
<name>C8PK06_9BACT</name>
<comment type="caution">
    <text evidence="1">The sequence shown here is derived from an EMBL/GenBank/DDBJ whole genome shotgun (WGS) entry which is preliminary data.</text>
</comment>
<reference evidence="1 2" key="1">
    <citation type="submission" date="2009-07" db="EMBL/GenBank/DDBJ databases">
        <authorList>
            <person name="Madupu R."/>
            <person name="Sebastian Y."/>
            <person name="Durkin A.S."/>
            <person name="Torralba M."/>
            <person name="Methe B."/>
            <person name="Sutton G.G."/>
            <person name="Strausberg R.L."/>
            <person name="Nelson K.E."/>
        </authorList>
    </citation>
    <scope>NUCLEOTIDE SEQUENCE [LARGE SCALE GENOMIC DNA]</scope>
    <source>
        <strain evidence="1 2">RM3268</strain>
    </source>
</reference>
<dbReference type="STRING" id="824.CGRAC_0691"/>
<organism evidence="1 2">
    <name type="scientific">Campylobacter gracilis RM3268</name>
    <dbReference type="NCBI Taxonomy" id="553220"/>
    <lineage>
        <taxon>Bacteria</taxon>
        <taxon>Pseudomonadati</taxon>
        <taxon>Campylobacterota</taxon>
        <taxon>Epsilonproteobacteria</taxon>
        <taxon>Campylobacterales</taxon>
        <taxon>Campylobacteraceae</taxon>
        <taxon>Campylobacter</taxon>
    </lineage>
</organism>
<sequence length="60" mass="6682">MSYAVGFIRGVKIISIRGKISSVKFGAGFLYARRDIDFLQNFISEKLAEISKAKAVERNA</sequence>
<dbReference type="Proteomes" id="UP000005709">
    <property type="component" value="Unassembled WGS sequence"/>
</dbReference>
<keyword evidence="2" id="KW-1185">Reference proteome</keyword>
<gene>
    <name evidence="1" type="ORF">CAMGR0001_1557</name>
</gene>
<evidence type="ECO:0000313" key="2">
    <source>
        <dbReference type="Proteomes" id="UP000005709"/>
    </source>
</evidence>